<dbReference type="Gene3D" id="3.40.50.1820">
    <property type="entry name" value="alpha/beta hydrolase"/>
    <property type="match status" value="1"/>
</dbReference>
<dbReference type="PATRIC" id="fig|1348774.3.peg.144"/>
<feature type="domain" description="Dienelactone hydrolase" evidence="1">
    <location>
        <begin position="16"/>
        <end position="225"/>
    </location>
</feature>
<protein>
    <submittedName>
        <fullName evidence="2">Carboxymethylenebutenolidase</fullName>
    </submittedName>
</protein>
<accession>A0A0G3XDW6</accession>
<dbReference type="Gene3D" id="3.10.450.50">
    <property type="match status" value="1"/>
</dbReference>
<dbReference type="InterPro" id="IPR002925">
    <property type="entry name" value="Dienelactn_hydro"/>
</dbReference>
<dbReference type="GO" id="GO:0016787">
    <property type="term" value="F:hydrolase activity"/>
    <property type="evidence" value="ECO:0007669"/>
    <property type="project" value="InterPro"/>
</dbReference>
<dbReference type="PANTHER" id="PTHR46623:SF6">
    <property type="entry name" value="ALPHA_BETA-HYDROLASES SUPERFAMILY PROTEIN"/>
    <property type="match status" value="1"/>
</dbReference>
<dbReference type="InterPro" id="IPR051049">
    <property type="entry name" value="Dienelactone_hydrolase-like"/>
</dbReference>
<evidence type="ECO:0000313" key="3">
    <source>
        <dbReference type="Proteomes" id="UP000035287"/>
    </source>
</evidence>
<dbReference type="KEGG" id="cna:AB433_00680"/>
<sequence length="415" mass="45923">MMGNLVEITAADGGRFNAYVAMPEGGSGPGLVLLQEAFGVTQFMRDMADRFASDGYVVTVPDLYWRIEAGVELTDAQFDRAMDIYRQFDLNLAIDDIKATIGALRAMPEQRGGVGAVGFCLGGRLAAMAAARTDIDCAVAYYGVGITDHLAELEQVKIPLGFHFGTDDQHCAADIASIAALVERHDHMSLWMYNGADHGFANPHRGFFSPTAEELAYIRTLAIIRAAIGPKFDLEGMWEQHMYHEFVTKDAHAVLDTMVEDPYVNITSTVMGGVGHDMLLRFYKYHFCDVHPADTRIIPISRTVGVNRVVDEMIMCFTHDTEISWMLPDIEPTGRYIEVPMIVVVSFRGGKIYNEHIYFDQASVLVQAGLLDPANLPVGGIDVSRKLQDKTVMPNRLMKKWSTSEGLPLDKYPSA</sequence>
<gene>
    <name evidence="2" type="ORF">AB433_00680</name>
</gene>
<dbReference type="InterPro" id="IPR032710">
    <property type="entry name" value="NTF2-like_dom_sf"/>
</dbReference>
<proteinExistence type="predicted"/>
<dbReference type="SUPFAM" id="SSF54427">
    <property type="entry name" value="NTF2-like"/>
    <property type="match status" value="1"/>
</dbReference>
<organism evidence="2 3">
    <name type="scientific">Croceicoccus naphthovorans</name>
    <dbReference type="NCBI Taxonomy" id="1348774"/>
    <lineage>
        <taxon>Bacteria</taxon>
        <taxon>Pseudomonadati</taxon>
        <taxon>Pseudomonadota</taxon>
        <taxon>Alphaproteobacteria</taxon>
        <taxon>Sphingomonadales</taxon>
        <taxon>Erythrobacteraceae</taxon>
        <taxon>Croceicoccus</taxon>
    </lineage>
</organism>
<dbReference type="SUPFAM" id="SSF53474">
    <property type="entry name" value="alpha/beta-Hydrolases"/>
    <property type="match status" value="1"/>
</dbReference>
<name>A0A0G3XDW6_9SPHN</name>
<dbReference type="InterPro" id="IPR029058">
    <property type="entry name" value="AB_hydrolase_fold"/>
</dbReference>
<keyword evidence="3" id="KW-1185">Reference proteome</keyword>
<dbReference type="Proteomes" id="UP000035287">
    <property type="component" value="Chromosome"/>
</dbReference>
<reference evidence="2 3" key="1">
    <citation type="submission" date="2015-06" db="EMBL/GenBank/DDBJ databases">
        <authorList>
            <person name="Zeng Y."/>
            <person name="Huang Y."/>
        </authorList>
    </citation>
    <scope>NUCLEOTIDE SEQUENCE [LARGE SCALE GENOMIC DNA]</scope>
    <source>
        <strain evidence="2 3">PQ-2</strain>
    </source>
</reference>
<dbReference type="AlphaFoldDB" id="A0A0G3XDW6"/>
<dbReference type="OrthoDB" id="9771666at2"/>
<dbReference type="STRING" id="1348774.AB433_00680"/>
<evidence type="ECO:0000259" key="1">
    <source>
        <dbReference type="Pfam" id="PF01738"/>
    </source>
</evidence>
<dbReference type="PANTHER" id="PTHR46623">
    <property type="entry name" value="CARBOXYMETHYLENEBUTENOLIDASE-RELATED"/>
    <property type="match status" value="1"/>
</dbReference>
<dbReference type="Pfam" id="PF01738">
    <property type="entry name" value="DLH"/>
    <property type="match status" value="1"/>
</dbReference>
<dbReference type="EMBL" id="CP011770">
    <property type="protein sequence ID" value="AKM08836.1"/>
    <property type="molecule type" value="Genomic_DNA"/>
</dbReference>
<evidence type="ECO:0000313" key="2">
    <source>
        <dbReference type="EMBL" id="AKM08836.1"/>
    </source>
</evidence>